<dbReference type="Gene3D" id="3.90.1560.10">
    <property type="entry name" value="ComB-like"/>
    <property type="match status" value="1"/>
</dbReference>
<proteinExistence type="inferred from homology"/>
<protein>
    <recommendedName>
        <fullName evidence="4">Probable 2-phosphosulfolactate phosphatase</fullName>
        <ecNumber evidence="3">3.1.3.71</ecNumber>
    </recommendedName>
</protein>
<dbReference type="GO" id="GO:0000287">
    <property type="term" value="F:magnesium ion binding"/>
    <property type="evidence" value="ECO:0007669"/>
    <property type="project" value="InterPro"/>
</dbReference>
<dbReference type="RefSeq" id="WP_169102971.1">
    <property type="nucleotide sequence ID" value="NZ_JABBVZ010000146.1"/>
</dbReference>
<dbReference type="Proteomes" id="UP000533476">
    <property type="component" value="Unassembled WGS sequence"/>
</dbReference>
<evidence type="ECO:0000313" key="8">
    <source>
        <dbReference type="EMBL" id="NMP24764.1"/>
    </source>
</evidence>
<comment type="caution">
    <text evidence="8">The sequence shown here is derived from an EMBL/GenBank/DDBJ whole genome shotgun (WGS) entry which is preliminary data.</text>
</comment>
<name>A0A7Y0L7I5_9FIRM</name>
<dbReference type="EC" id="3.1.3.71" evidence="3"/>
<dbReference type="GO" id="GO:0050545">
    <property type="term" value="F:sulfopyruvate decarboxylase activity"/>
    <property type="evidence" value="ECO:0007669"/>
    <property type="project" value="TreeGrafter"/>
</dbReference>
<reference evidence="8 9" key="1">
    <citation type="submission" date="2020-04" db="EMBL/GenBank/DDBJ databases">
        <authorList>
            <person name="Zhang R."/>
            <person name="Schippers A."/>
        </authorList>
    </citation>
    <scope>NUCLEOTIDE SEQUENCE [LARGE SCALE GENOMIC DNA]</scope>
    <source>
        <strain evidence="8 9">DSM 109850</strain>
    </source>
</reference>
<dbReference type="GO" id="GO:0050532">
    <property type="term" value="F:2-phosphosulfolactate phosphatase activity"/>
    <property type="evidence" value="ECO:0007669"/>
    <property type="project" value="UniProtKB-EC"/>
</dbReference>
<comment type="similarity">
    <text evidence="2">Belongs to the ComB family.</text>
</comment>
<sequence>MVDLVWGEDGIQKTSQVDVVVVVDVLSFSTAVVVAVGRGTTVVPSRVSQNSPPRGAPGSLSPHALRHLSLPDELVLWSDNGAAVAKGAGAHGGIVLAGALINAAAVGQVLRSCDRATRVVMAAAGERCSDGSLRYALEDLLGCGAILSHLDRDQMLPAARSARDAYESLAGQLDRSLAESASGIELRERGFSQDVAIASDIDAIGIVPMLRNGAFHLHPTAALKDIQHGAGKQ</sequence>
<dbReference type="InterPro" id="IPR036702">
    <property type="entry name" value="ComB-like_sf"/>
</dbReference>
<dbReference type="PANTHER" id="PTHR37311">
    <property type="entry name" value="2-PHOSPHOSULFOLACTATE PHOSPHATASE-RELATED"/>
    <property type="match status" value="1"/>
</dbReference>
<comment type="cofactor">
    <cofactor evidence="1">
        <name>Mg(2+)</name>
        <dbReference type="ChEBI" id="CHEBI:18420"/>
    </cofactor>
</comment>
<evidence type="ECO:0000256" key="5">
    <source>
        <dbReference type="ARBA" id="ARBA00022801"/>
    </source>
</evidence>
<keyword evidence="6" id="KW-0460">Magnesium</keyword>
<evidence type="ECO:0000256" key="7">
    <source>
        <dbReference type="ARBA" id="ARBA00033711"/>
    </source>
</evidence>
<evidence type="ECO:0000256" key="1">
    <source>
        <dbReference type="ARBA" id="ARBA00001946"/>
    </source>
</evidence>
<dbReference type="SUPFAM" id="SSF142823">
    <property type="entry name" value="ComB-like"/>
    <property type="match status" value="1"/>
</dbReference>
<accession>A0A7Y0L7I5</accession>
<dbReference type="PANTHER" id="PTHR37311:SF1">
    <property type="entry name" value="2-PHOSPHOSULFOLACTATE PHOSPHATASE-RELATED"/>
    <property type="match status" value="1"/>
</dbReference>
<dbReference type="EMBL" id="JABBVZ010000146">
    <property type="protein sequence ID" value="NMP24764.1"/>
    <property type="molecule type" value="Genomic_DNA"/>
</dbReference>
<comment type="catalytic activity">
    <reaction evidence="7">
        <text>(2R)-O-phospho-3-sulfolactate + H2O = (2R)-3-sulfolactate + phosphate</text>
        <dbReference type="Rhea" id="RHEA:23416"/>
        <dbReference type="ChEBI" id="CHEBI:15377"/>
        <dbReference type="ChEBI" id="CHEBI:15597"/>
        <dbReference type="ChEBI" id="CHEBI:43474"/>
        <dbReference type="ChEBI" id="CHEBI:58738"/>
        <dbReference type="EC" id="3.1.3.71"/>
    </reaction>
</comment>
<dbReference type="AlphaFoldDB" id="A0A7Y0L7I5"/>
<keyword evidence="9" id="KW-1185">Reference proteome</keyword>
<gene>
    <name evidence="8" type="ORF">HIJ39_20865</name>
</gene>
<evidence type="ECO:0000256" key="6">
    <source>
        <dbReference type="ARBA" id="ARBA00022842"/>
    </source>
</evidence>
<organism evidence="8 9">
    <name type="scientific">Sulfobacillus harzensis</name>
    <dbReference type="NCBI Taxonomy" id="2729629"/>
    <lineage>
        <taxon>Bacteria</taxon>
        <taxon>Bacillati</taxon>
        <taxon>Bacillota</taxon>
        <taxon>Clostridia</taxon>
        <taxon>Eubacteriales</taxon>
        <taxon>Clostridiales Family XVII. Incertae Sedis</taxon>
        <taxon>Sulfobacillus</taxon>
    </lineage>
</organism>
<evidence type="ECO:0000256" key="3">
    <source>
        <dbReference type="ARBA" id="ARBA00012953"/>
    </source>
</evidence>
<keyword evidence="5" id="KW-0378">Hydrolase</keyword>
<evidence type="ECO:0000313" key="9">
    <source>
        <dbReference type="Proteomes" id="UP000533476"/>
    </source>
</evidence>
<dbReference type="Pfam" id="PF04029">
    <property type="entry name" value="2-ph_phosp"/>
    <property type="match status" value="1"/>
</dbReference>
<evidence type="ECO:0000256" key="4">
    <source>
        <dbReference type="ARBA" id="ARBA00021948"/>
    </source>
</evidence>
<evidence type="ECO:0000256" key="2">
    <source>
        <dbReference type="ARBA" id="ARBA00009997"/>
    </source>
</evidence>
<dbReference type="InterPro" id="IPR005238">
    <property type="entry name" value="ComB-like"/>
</dbReference>